<evidence type="ECO:0000256" key="1">
    <source>
        <dbReference type="ARBA" id="ARBA00006432"/>
    </source>
</evidence>
<dbReference type="Proteomes" id="UP000013261">
    <property type="component" value="Unassembled WGS sequence"/>
</dbReference>
<keyword evidence="6" id="KW-1185">Reference proteome</keyword>
<accession>N9LG33</accession>
<dbReference type="OrthoDB" id="9803968at2"/>
<dbReference type="RefSeq" id="WP_005184341.1">
    <property type="nucleotide sequence ID" value="NZ_KB850048.1"/>
</dbReference>
<protein>
    <recommendedName>
        <fullName evidence="7">(2,3-dihydroxybenzoyl)adenylate synthase</fullName>
    </recommendedName>
</protein>
<dbReference type="Gene3D" id="3.40.50.980">
    <property type="match status" value="2"/>
</dbReference>
<dbReference type="Pfam" id="PF00501">
    <property type="entry name" value="AMP-binding"/>
    <property type="match status" value="1"/>
</dbReference>
<dbReference type="InterPro" id="IPR000873">
    <property type="entry name" value="AMP-dep_synth/lig_dom"/>
</dbReference>
<dbReference type="PATRIC" id="fig|1217703.3.peg.462"/>
<dbReference type="InterPro" id="IPR025110">
    <property type="entry name" value="AMP-bd_C"/>
</dbReference>
<dbReference type="Gene3D" id="2.30.38.10">
    <property type="entry name" value="Luciferase, Domain 3"/>
    <property type="match status" value="1"/>
</dbReference>
<dbReference type="InterPro" id="IPR020845">
    <property type="entry name" value="AMP-binding_CS"/>
</dbReference>
<dbReference type="GO" id="GO:0031956">
    <property type="term" value="F:medium-chain fatty acid-CoA ligase activity"/>
    <property type="evidence" value="ECO:0007669"/>
    <property type="project" value="TreeGrafter"/>
</dbReference>
<evidence type="ECO:0000256" key="2">
    <source>
        <dbReference type="ARBA" id="ARBA00022598"/>
    </source>
</evidence>
<dbReference type="InterPro" id="IPR045851">
    <property type="entry name" value="AMP-bd_C_sf"/>
</dbReference>
<feature type="domain" description="AMP-binding enzyme C-terminal" evidence="4">
    <location>
        <begin position="458"/>
        <end position="535"/>
    </location>
</feature>
<comment type="similarity">
    <text evidence="1">Belongs to the ATP-dependent AMP-binding enzyme family.</text>
</comment>
<comment type="caution">
    <text evidence="5">The sequence shown here is derived from an EMBL/GenBank/DDBJ whole genome shotgun (WGS) entry which is preliminary data.</text>
</comment>
<dbReference type="PANTHER" id="PTHR43201:SF5">
    <property type="entry name" value="MEDIUM-CHAIN ACYL-COA LIGASE ACSF2, MITOCHONDRIAL"/>
    <property type="match status" value="1"/>
</dbReference>
<dbReference type="PROSITE" id="PS00455">
    <property type="entry name" value="AMP_BINDING"/>
    <property type="match status" value="1"/>
</dbReference>
<dbReference type="AlphaFoldDB" id="N9LG33"/>
<name>N9LG33_9GAMM</name>
<evidence type="ECO:0000313" key="5">
    <source>
        <dbReference type="EMBL" id="ENW95193.1"/>
    </source>
</evidence>
<dbReference type="PANTHER" id="PTHR43201">
    <property type="entry name" value="ACYL-COA SYNTHETASE"/>
    <property type="match status" value="1"/>
</dbReference>
<reference evidence="5 6" key="1">
    <citation type="submission" date="2013-02" db="EMBL/GenBank/DDBJ databases">
        <title>The Genome Sequence of Acinetobacter sp. ANC 4105.</title>
        <authorList>
            <consortium name="The Broad Institute Genome Sequencing Platform"/>
            <consortium name="The Broad Institute Genome Sequencing Center for Infectious Disease"/>
            <person name="Cerqueira G."/>
            <person name="Feldgarden M."/>
            <person name="Courvalin P."/>
            <person name="Perichon B."/>
            <person name="Grillot-Courvalin C."/>
            <person name="Clermont D."/>
            <person name="Rocha E."/>
            <person name="Yoon E.-J."/>
            <person name="Nemec A."/>
            <person name="Walker B."/>
            <person name="Young S.K."/>
            <person name="Zeng Q."/>
            <person name="Gargeya S."/>
            <person name="Fitzgerald M."/>
            <person name="Haas B."/>
            <person name="Abouelleil A."/>
            <person name="Alvarado L."/>
            <person name="Arachchi H.M."/>
            <person name="Berlin A.M."/>
            <person name="Chapman S.B."/>
            <person name="Dewar J."/>
            <person name="Goldberg J."/>
            <person name="Griggs A."/>
            <person name="Gujja S."/>
            <person name="Hansen M."/>
            <person name="Howarth C."/>
            <person name="Imamovic A."/>
            <person name="Larimer J."/>
            <person name="McCowan C."/>
            <person name="Murphy C."/>
            <person name="Neiman D."/>
            <person name="Pearson M."/>
            <person name="Priest M."/>
            <person name="Roberts A."/>
            <person name="Saif S."/>
            <person name="Shea T."/>
            <person name="Sisk P."/>
            <person name="Sykes S."/>
            <person name="Wortman J."/>
            <person name="Nusbaum C."/>
            <person name="Birren B."/>
        </authorList>
    </citation>
    <scope>NUCLEOTIDE SEQUENCE [LARGE SCALE GENOMIC DNA]</scope>
    <source>
        <strain evidence="5 6">ANC 4105</strain>
    </source>
</reference>
<evidence type="ECO:0000259" key="3">
    <source>
        <dbReference type="Pfam" id="PF00501"/>
    </source>
</evidence>
<dbReference type="GO" id="GO:0006631">
    <property type="term" value="P:fatty acid metabolic process"/>
    <property type="evidence" value="ECO:0007669"/>
    <property type="project" value="TreeGrafter"/>
</dbReference>
<sequence length="556" mass="60985">MSGILNPIQGVIYHKPENAGKWKQSGAWINETVGNSLRIIARQMPDKLAFISDERNVSFQELDEQTERLAAALLGLGLKTGDRAIFQLGTNIETILTVVACFKAGIVPVCSLPQHREVEIGQLARQSGAKGYFVQADVSPNFDLVAFAQKMVAQSDSLDTLVVIREEDQSLPNITALIDSIDFPTAKAKMADVKIGIEDVLSFQLSGGTTGVPKIIPRFHAEYLGHTLGWMRTYGIHADSRVIWCLSLLHNAGQIYSLISVISFGVSAVIMPKVDIKRMLELIETHHVTHALSIGPIAPQLMAYEEIGKHDLSSLELFCTMCRADTLEQHLGVPCSNLYGITEGLLLGSGAGDSAFQRHHSQGVSGCTEDEIRLLDPGSEQEVRLGEMGELCFRGPSTLPGFFDAPEVTASSFTADGFYRTGDMVTAHEVEGGKFCYTFEGRLRDNINRGGEKIGCEEVEAFVCKHPSISDAKLVAMPDPIYGEKGCIFIIPHANREVPDVKVLATFLIEQGLAKYKCPERIEIITEFPVTKVGKLNKPELKQMITEKLRAEQVIE</sequence>
<dbReference type="EMBL" id="APRL01000003">
    <property type="protein sequence ID" value="ENW95193.1"/>
    <property type="molecule type" value="Genomic_DNA"/>
</dbReference>
<evidence type="ECO:0008006" key="7">
    <source>
        <dbReference type="Google" id="ProtNLM"/>
    </source>
</evidence>
<dbReference type="eggNOG" id="COG1021">
    <property type="taxonomic scope" value="Bacteria"/>
</dbReference>
<gene>
    <name evidence="5" type="ORF">F904_00484</name>
</gene>
<proteinExistence type="inferred from homology"/>
<feature type="domain" description="AMP-dependent synthetase/ligase" evidence="3">
    <location>
        <begin position="41"/>
        <end position="402"/>
    </location>
</feature>
<evidence type="ECO:0000313" key="6">
    <source>
        <dbReference type="Proteomes" id="UP000013261"/>
    </source>
</evidence>
<evidence type="ECO:0000259" key="4">
    <source>
        <dbReference type="Pfam" id="PF13193"/>
    </source>
</evidence>
<dbReference type="Pfam" id="PF13193">
    <property type="entry name" value="AMP-binding_C"/>
    <property type="match status" value="1"/>
</dbReference>
<keyword evidence="2" id="KW-0436">Ligase</keyword>
<dbReference type="Gene3D" id="3.30.300.30">
    <property type="match status" value="1"/>
</dbReference>
<organism evidence="5 6">
    <name type="scientific">Acinetobacter dispersus</name>
    <dbReference type="NCBI Taxonomy" id="70348"/>
    <lineage>
        <taxon>Bacteria</taxon>
        <taxon>Pseudomonadati</taxon>
        <taxon>Pseudomonadota</taxon>
        <taxon>Gammaproteobacteria</taxon>
        <taxon>Moraxellales</taxon>
        <taxon>Moraxellaceae</taxon>
        <taxon>Acinetobacter</taxon>
    </lineage>
</organism>
<dbReference type="HOGENOM" id="CLU_000022_59_7_6"/>
<dbReference type="SUPFAM" id="SSF56801">
    <property type="entry name" value="Acetyl-CoA synthetase-like"/>
    <property type="match status" value="1"/>
</dbReference>